<keyword evidence="2" id="KW-1185">Reference proteome</keyword>
<name>A0ACB0Y2G2_MELEN</name>
<organism evidence="1 2">
    <name type="scientific">Meloidogyne enterolobii</name>
    <name type="common">Root-knot nematode worm</name>
    <name type="synonym">Meloidogyne mayaguensis</name>
    <dbReference type="NCBI Taxonomy" id="390850"/>
    <lineage>
        <taxon>Eukaryota</taxon>
        <taxon>Metazoa</taxon>
        <taxon>Ecdysozoa</taxon>
        <taxon>Nematoda</taxon>
        <taxon>Chromadorea</taxon>
        <taxon>Rhabditida</taxon>
        <taxon>Tylenchina</taxon>
        <taxon>Tylenchomorpha</taxon>
        <taxon>Tylenchoidea</taxon>
        <taxon>Meloidogynidae</taxon>
        <taxon>Meloidogyninae</taxon>
        <taxon>Meloidogyne</taxon>
    </lineage>
</organism>
<dbReference type="Proteomes" id="UP001497535">
    <property type="component" value="Unassembled WGS sequence"/>
</dbReference>
<proteinExistence type="predicted"/>
<sequence>MHGRSFLFYLPKHFICAREFQFPPFFLNLHCHIHVHLFLPKFPFHVPHPYSAQEHFSINPFRCCFVVHFLLAHIPCCFHHFAAQEPLNRRSITSASGATN</sequence>
<gene>
    <name evidence="1" type="ORF">MENTE1834_LOCUS6579</name>
</gene>
<evidence type="ECO:0000313" key="1">
    <source>
        <dbReference type="EMBL" id="CAK5028065.1"/>
    </source>
</evidence>
<reference evidence="1" key="1">
    <citation type="submission" date="2023-11" db="EMBL/GenBank/DDBJ databases">
        <authorList>
            <person name="Poullet M."/>
        </authorList>
    </citation>
    <scope>NUCLEOTIDE SEQUENCE</scope>
    <source>
        <strain evidence="1">E1834</strain>
    </source>
</reference>
<accession>A0ACB0Y2G2</accession>
<comment type="caution">
    <text evidence="1">The sequence shown here is derived from an EMBL/GenBank/DDBJ whole genome shotgun (WGS) entry which is preliminary data.</text>
</comment>
<protein>
    <submittedName>
        <fullName evidence="1">Uncharacterized protein</fullName>
    </submittedName>
</protein>
<dbReference type="EMBL" id="CAVMJV010000004">
    <property type="protein sequence ID" value="CAK5028065.1"/>
    <property type="molecule type" value="Genomic_DNA"/>
</dbReference>
<evidence type="ECO:0000313" key="2">
    <source>
        <dbReference type="Proteomes" id="UP001497535"/>
    </source>
</evidence>